<evidence type="ECO:0000256" key="3">
    <source>
        <dbReference type="ARBA" id="ARBA00022827"/>
    </source>
</evidence>
<name>F5XF56_MICPN</name>
<evidence type="ECO:0000256" key="2">
    <source>
        <dbReference type="ARBA" id="ARBA00022630"/>
    </source>
</evidence>
<feature type="binding site" evidence="9">
    <location>
        <begin position="187"/>
        <end position="194"/>
    </location>
    <ligand>
        <name>NAD(+)</name>
        <dbReference type="ChEBI" id="CHEBI:57540"/>
    </ligand>
</feature>
<dbReference type="RefSeq" id="WP_013865618.1">
    <property type="nucleotide sequence ID" value="NC_015635.1"/>
</dbReference>
<keyword evidence="15" id="KW-1185">Reference proteome</keyword>
<dbReference type="PANTHER" id="PTHR43014">
    <property type="entry name" value="MERCURIC REDUCTASE"/>
    <property type="match status" value="1"/>
</dbReference>
<dbReference type="OrthoDB" id="4763248at2"/>
<keyword evidence="9" id="KW-0520">NAD</keyword>
<evidence type="ECO:0000256" key="7">
    <source>
        <dbReference type="ARBA" id="ARBA00023284"/>
    </source>
</evidence>
<proteinExistence type="inferred from homology"/>
<dbReference type="Pfam" id="PF02852">
    <property type="entry name" value="Pyr_redox_dim"/>
    <property type="match status" value="1"/>
</dbReference>
<dbReference type="eggNOG" id="COG1249">
    <property type="taxonomic scope" value="Bacteria"/>
</dbReference>
<evidence type="ECO:0000256" key="4">
    <source>
        <dbReference type="ARBA" id="ARBA00022857"/>
    </source>
</evidence>
<keyword evidence="6" id="KW-1015">Disulfide bond</keyword>
<dbReference type="InterPro" id="IPR036188">
    <property type="entry name" value="FAD/NAD-bd_sf"/>
</dbReference>
<accession>F5XF56</accession>
<dbReference type="PRINTS" id="PR00411">
    <property type="entry name" value="PNDRDTASEI"/>
</dbReference>
<evidence type="ECO:0000256" key="8">
    <source>
        <dbReference type="PIRSR" id="PIRSR000350-2"/>
    </source>
</evidence>
<feature type="disulfide bond" description="Redox-active" evidence="10">
    <location>
        <begin position="52"/>
        <end position="57"/>
    </location>
</feature>
<dbReference type="KEGG" id="mph:MLP_47800"/>
<keyword evidence="2 11" id="KW-0285">Flavoprotein</keyword>
<evidence type="ECO:0000256" key="1">
    <source>
        <dbReference type="ARBA" id="ARBA00007532"/>
    </source>
</evidence>
<feature type="domain" description="FAD/NAD(P)-binding" evidence="13">
    <location>
        <begin position="17"/>
        <end position="336"/>
    </location>
</feature>
<dbReference type="SUPFAM" id="SSF51905">
    <property type="entry name" value="FAD/NAD(P)-binding domain"/>
    <property type="match status" value="1"/>
</dbReference>
<dbReference type="Pfam" id="PF07992">
    <property type="entry name" value="Pyr_redox_2"/>
    <property type="match status" value="1"/>
</dbReference>
<sequence>MGVGWHDGPVPETHHVDLCIIGSGSGNSIPDERFDDWRIALVDDGPHFGGTCLNVGCIPTKMYVHPADLARMPEHAAPLGVDLTLDQVHWDAIRDRIFGRIDPISAAGERYRAESPNIMLFRQHARFVSDKTLELADGTQITADRFVLAAGSRIRIPDVPGLAETPYETSDTVMRLAELPREMIIAGGGYVAAEFAHVFSAYGTKVTVVVRGDRLLRHEDDDISYRFTRLLGERVDLRLQHTLCSVRPTATEAGPGVSVEIAGPDGTRSCLTADVLLVATGRIPNGDLLDLDRTGVAVGENGYVEVDDYQRTTADGIFALGDVSSHCQLKHVANHEARVVQYNLLHPEAMMKADHRFIPHAVFSSPQVAAVGLTETEAMDRGLDYVVGLKPYADTAYGWAMGETGDHIVKLLADPQTAQLIGAHLIGPEASSLIQPLIQAMSFGLRADELARGQYWIHPAMAEVIENAVLALPLDHRSPGNPA</sequence>
<keyword evidence="4" id="KW-0521">NADP</keyword>
<feature type="binding site" evidence="9">
    <location>
        <position position="322"/>
    </location>
    <ligand>
        <name>FAD</name>
        <dbReference type="ChEBI" id="CHEBI:57692"/>
    </ligand>
</feature>
<dbReference type="AlphaFoldDB" id="F5XF56"/>
<dbReference type="InterPro" id="IPR001100">
    <property type="entry name" value="Pyr_nuc-diS_OxRdtase"/>
</dbReference>
<dbReference type="PROSITE" id="PS00076">
    <property type="entry name" value="PYRIDINE_REDOX_1"/>
    <property type="match status" value="1"/>
</dbReference>
<feature type="binding site" evidence="9">
    <location>
        <position position="281"/>
    </location>
    <ligand>
        <name>NAD(+)</name>
        <dbReference type="ChEBI" id="CHEBI:57540"/>
    </ligand>
</feature>
<organism evidence="14 15">
    <name type="scientific">Microlunatus phosphovorus (strain ATCC 700054 / DSM 10555 / JCM 9379 / NBRC 101784 / NCIMB 13414 / VKM Ac-1990 / NM-1)</name>
    <dbReference type="NCBI Taxonomy" id="1032480"/>
    <lineage>
        <taxon>Bacteria</taxon>
        <taxon>Bacillati</taxon>
        <taxon>Actinomycetota</taxon>
        <taxon>Actinomycetes</taxon>
        <taxon>Propionibacteriales</taxon>
        <taxon>Propionibacteriaceae</taxon>
        <taxon>Microlunatus</taxon>
    </lineage>
</organism>
<dbReference type="GO" id="GO:0003955">
    <property type="term" value="F:NAD(P)H dehydrogenase (quinone) activity"/>
    <property type="evidence" value="ECO:0007669"/>
    <property type="project" value="TreeGrafter"/>
</dbReference>
<dbReference type="Proteomes" id="UP000007947">
    <property type="component" value="Chromosome"/>
</dbReference>
<dbReference type="InterPro" id="IPR004099">
    <property type="entry name" value="Pyr_nucl-diS_OxRdtase_dimer"/>
</dbReference>
<evidence type="ECO:0000256" key="9">
    <source>
        <dbReference type="PIRSR" id="PIRSR000350-3"/>
    </source>
</evidence>
<evidence type="ECO:0000256" key="10">
    <source>
        <dbReference type="PIRSR" id="PIRSR000350-4"/>
    </source>
</evidence>
<dbReference type="Gene3D" id="3.50.50.60">
    <property type="entry name" value="FAD/NAD(P)-binding domain"/>
    <property type="match status" value="2"/>
</dbReference>
<dbReference type="GO" id="GO:0050627">
    <property type="term" value="F:mycothione reductase [NAD(P)H] activity"/>
    <property type="evidence" value="ECO:0007669"/>
    <property type="project" value="UniProtKB-EC"/>
</dbReference>
<dbReference type="InterPro" id="IPR012999">
    <property type="entry name" value="Pyr_OxRdtase_I_AS"/>
</dbReference>
<evidence type="ECO:0000259" key="13">
    <source>
        <dbReference type="Pfam" id="PF07992"/>
    </source>
</evidence>
<dbReference type="PIRSF" id="PIRSF000350">
    <property type="entry name" value="Mercury_reductase_MerA"/>
    <property type="match status" value="1"/>
</dbReference>
<comment type="cofactor">
    <cofactor evidence="9">
        <name>FAD</name>
        <dbReference type="ChEBI" id="CHEBI:57692"/>
    </cofactor>
    <text evidence="9">Binds 1 FAD per subunit.</text>
</comment>
<evidence type="ECO:0000259" key="12">
    <source>
        <dbReference type="Pfam" id="PF02852"/>
    </source>
</evidence>
<keyword evidence="5 11" id="KW-0560">Oxidoreductase</keyword>
<dbReference type="NCBIfam" id="NF005884">
    <property type="entry name" value="PRK07846.1"/>
    <property type="match status" value="1"/>
</dbReference>
<dbReference type="SUPFAM" id="SSF55424">
    <property type="entry name" value="FAD/NAD-linked reductases, dimerisation (C-terminal) domain"/>
    <property type="match status" value="1"/>
</dbReference>
<keyword evidence="3 9" id="KW-0274">FAD</keyword>
<evidence type="ECO:0000256" key="11">
    <source>
        <dbReference type="RuleBase" id="RU003691"/>
    </source>
</evidence>
<dbReference type="STRING" id="1032480.MLP_47800"/>
<evidence type="ECO:0000256" key="5">
    <source>
        <dbReference type="ARBA" id="ARBA00023002"/>
    </source>
</evidence>
<dbReference type="Gene3D" id="3.30.390.30">
    <property type="match status" value="1"/>
</dbReference>
<evidence type="ECO:0000313" key="15">
    <source>
        <dbReference type="Proteomes" id="UP000007947"/>
    </source>
</evidence>
<feature type="active site" description="Proton acceptor" evidence="8">
    <location>
        <position position="458"/>
    </location>
</feature>
<feature type="domain" description="Pyridine nucleotide-disulphide oxidoreductase dimerisation" evidence="12">
    <location>
        <begin position="358"/>
        <end position="468"/>
    </location>
</feature>
<dbReference type="EMBL" id="AP012204">
    <property type="protein sequence ID" value="BAK37794.1"/>
    <property type="molecule type" value="Genomic_DNA"/>
</dbReference>
<evidence type="ECO:0000256" key="6">
    <source>
        <dbReference type="ARBA" id="ARBA00023157"/>
    </source>
</evidence>
<protein>
    <submittedName>
        <fullName evidence="14">Mycothione reductase</fullName>
        <ecNumber evidence="14">1.8.1.15</ecNumber>
    </submittedName>
</protein>
<dbReference type="PANTHER" id="PTHR43014:SF4">
    <property type="entry name" value="PYRIDINE NUCLEOTIDE-DISULFIDE OXIDOREDUCTASE RCLA-RELATED"/>
    <property type="match status" value="1"/>
</dbReference>
<dbReference type="GO" id="GO:0050660">
    <property type="term" value="F:flavin adenine dinucleotide binding"/>
    <property type="evidence" value="ECO:0007669"/>
    <property type="project" value="TreeGrafter"/>
</dbReference>
<dbReference type="InterPro" id="IPR023753">
    <property type="entry name" value="FAD/NAD-binding_dom"/>
</dbReference>
<feature type="binding site" evidence="9">
    <location>
        <position position="61"/>
    </location>
    <ligand>
        <name>FAD</name>
        <dbReference type="ChEBI" id="CHEBI:57692"/>
    </ligand>
</feature>
<keyword evidence="7 11" id="KW-0676">Redox-active center</keyword>
<dbReference type="EC" id="1.8.1.15" evidence="14"/>
<dbReference type="InterPro" id="IPR016156">
    <property type="entry name" value="FAD/NAD-linked_Rdtase_dimer_sf"/>
</dbReference>
<gene>
    <name evidence="14" type="primary">mtr</name>
    <name evidence="14" type="ordered locus">MLP_47800</name>
</gene>
<dbReference type="HOGENOM" id="CLU_016755_1_2_11"/>
<keyword evidence="9" id="KW-0547">Nucleotide-binding</keyword>
<dbReference type="PRINTS" id="PR00368">
    <property type="entry name" value="FADPNR"/>
</dbReference>
<comment type="similarity">
    <text evidence="1 11">Belongs to the class-I pyridine nucleotide-disulfide oxidoreductase family.</text>
</comment>
<reference evidence="14 15" key="1">
    <citation type="submission" date="2011-05" db="EMBL/GenBank/DDBJ databases">
        <title>Whole genome sequence of Microlunatus phosphovorus NM-1.</title>
        <authorList>
            <person name="Hosoyama A."/>
            <person name="Sasaki K."/>
            <person name="Harada T."/>
            <person name="Igarashi R."/>
            <person name="Kawakoshi A."/>
            <person name="Sasagawa M."/>
            <person name="Fukada J."/>
            <person name="Nakamura S."/>
            <person name="Katano Y."/>
            <person name="Hanada S."/>
            <person name="Kamagata Y."/>
            <person name="Nakamura N."/>
            <person name="Yamazaki S."/>
            <person name="Fujita N."/>
        </authorList>
    </citation>
    <scope>NUCLEOTIDE SEQUENCE [LARGE SCALE GENOMIC DNA]</scope>
    <source>
        <strain evidence="15">ATCC 700054 / DSM 10555 / JCM 9379 / NBRC 101784 / NCIMB 13414 / VKM Ac-1990 / NM-1</strain>
    </source>
</reference>
<evidence type="ECO:0000313" key="14">
    <source>
        <dbReference type="EMBL" id="BAK37794.1"/>
    </source>
</evidence>